<reference evidence="3 4" key="1">
    <citation type="submission" date="2019-02" db="EMBL/GenBank/DDBJ databases">
        <title>Deep-cultivation of Planctomycetes and their phenomic and genomic characterization uncovers novel biology.</title>
        <authorList>
            <person name="Wiegand S."/>
            <person name="Jogler M."/>
            <person name="Boedeker C."/>
            <person name="Pinto D."/>
            <person name="Vollmers J."/>
            <person name="Rivas-Marin E."/>
            <person name="Kohn T."/>
            <person name="Peeters S.H."/>
            <person name="Heuer A."/>
            <person name="Rast P."/>
            <person name="Oberbeckmann S."/>
            <person name="Bunk B."/>
            <person name="Jeske O."/>
            <person name="Meyerdierks A."/>
            <person name="Storesund J.E."/>
            <person name="Kallscheuer N."/>
            <person name="Luecker S."/>
            <person name="Lage O.M."/>
            <person name="Pohl T."/>
            <person name="Merkel B.J."/>
            <person name="Hornburger P."/>
            <person name="Mueller R.-W."/>
            <person name="Bruemmer F."/>
            <person name="Labrenz M."/>
            <person name="Spormann A.M."/>
            <person name="Op den Camp H."/>
            <person name="Overmann J."/>
            <person name="Amann R."/>
            <person name="Jetten M.S.M."/>
            <person name="Mascher T."/>
            <person name="Medema M.H."/>
            <person name="Devos D.P."/>
            <person name="Kaster A.-K."/>
            <person name="Ovreas L."/>
            <person name="Rohde M."/>
            <person name="Galperin M.Y."/>
            <person name="Jogler C."/>
        </authorList>
    </citation>
    <scope>NUCLEOTIDE SEQUENCE [LARGE SCALE GENOMIC DNA]</scope>
    <source>
        <strain evidence="3 4">ETA_A1</strain>
    </source>
</reference>
<evidence type="ECO:0000259" key="2">
    <source>
        <dbReference type="Pfam" id="PF00144"/>
    </source>
</evidence>
<feature type="domain" description="Beta-lactamase-related" evidence="2">
    <location>
        <begin position="28"/>
        <end position="381"/>
    </location>
</feature>
<organism evidence="3 4">
    <name type="scientific">Urbifossiella limnaea</name>
    <dbReference type="NCBI Taxonomy" id="2528023"/>
    <lineage>
        <taxon>Bacteria</taxon>
        <taxon>Pseudomonadati</taxon>
        <taxon>Planctomycetota</taxon>
        <taxon>Planctomycetia</taxon>
        <taxon>Gemmatales</taxon>
        <taxon>Gemmataceae</taxon>
        <taxon>Urbifossiella</taxon>
    </lineage>
</organism>
<keyword evidence="4" id="KW-1185">Reference proteome</keyword>
<dbReference type="EMBL" id="CP036273">
    <property type="protein sequence ID" value="QDU19072.1"/>
    <property type="molecule type" value="Genomic_DNA"/>
</dbReference>
<dbReference type="KEGG" id="uli:ETAA1_09750"/>
<protein>
    <submittedName>
        <fullName evidence="3">Penicillin-binding protein 4</fullName>
    </submittedName>
</protein>
<sequence precursor="true">MPTRRAFLAAAAASLAGPARAQPDLAPLDRLMTAFLADHAVPGGALAVARRGRLVYSRGFGLADLDRKTPVGPRSLFRIASVSKPLTAVAVLQLVDAGKVRLDDPVLRHVTLRPHLAAGAEPDARLKDVTVRHCLNHTGGWDRDRSGDPIGIPARVAAALGGTPPVSATDVTRYTLGLRLDSAPGERYAYSNVGYLLLGRVVEAASGLPYERYVKERVLAPVGVTTARLGRALPENRPADEVRYYDSKRNTGVCLYPPRAGERVPFPDGAGNLEGYEAHGGWVASAVDLVRFASAFDDPARSPLLSAATARAMWERPAGRAGNDAEGKPKPAFYGLGWDVRPVNGGVNAWHSGLISGTSTLLVRRADGFCWAVLFNTDRSSNGRVLSGLIDPLVHRAVAEVEAWPAGEPLGR</sequence>
<dbReference type="InterPro" id="IPR050491">
    <property type="entry name" value="AmpC-like"/>
</dbReference>
<dbReference type="SUPFAM" id="SSF56601">
    <property type="entry name" value="beta-lactamase/transpeptidase-like"/>
    <property type="match status" value="1"/>
</dbReference>
<dbReference type="PROSITE" id="PS51318">
    <property type="entry name" value="TAT"/>
    <property type="match status" value="1"/>
</dbReference>
<dbReference type="Proteomes" id="UP000319576">
    <property type="component" value="Chromosome"/>
</dbReference>
<name>A0A517XNK4_9BACT</name>
<evidence type="ECO:0000313" key="4">
    <source>
        <dbReference type="Proteomes" id="UP000319576"/>
    </source>
</evidence>
<evidence type="ECO:0000313" key="3">
    <source>
        <dbReference type="EMBL" id="QDU19072.1"/>
    </source>
</evidence>
<dbReference type="AlphaFoldDB" id="A0A517XNK4"/>
<dbReference type="InterPro" id="IPR006311">
    <property type="entry name" value="TAT_signal"/>
</dbReference>
<dbReference type="InterPro" id="IPR012338">
    <property type="entry name" value="Beta-lactam/transpept-like"/>
</dbReference>
<dbReference type="Pfam" id="PF00144">
    <property type="entry name" value="Beta-lactamase"/>
    <property type="match status" value="1"/>
</dbReference>
<feature type="signal peptide" evidence="1">
    <location>
        <begin position="1"/>
        <end position="21"/>
    </location>
</feature>
<keyword evidence="1" id="KW-0732">Signal</keyword>
<dbReference type="RefSeq" id="WP_145234792.1">
    <property type="nucleotide sequence ID" value="NZ_CP036273.1"/>
</dbReference>
<dbReference type="PANTHER" id="PTHR46825:SF9">
    <property type="entry name" value="BETA-LACTAMASE-RELATED DOMAIN-CONTAINING PROTEIN"/>
    <property type="match status" value="1"/>
</dbReference>
<gene>
    <name evidence="3" type="primary">pbpE_1</name>
    <name evidence="3" type="ORF">ETAA1_09750</name>
</gene>
<feature type="chain" id="PRO_5022003954" evidence="1">
    <location>
        <begin position="22"/>
        <end position="412"/>
    </location>
</feature>
<dbReference type="Gene3D" id="3.40.710.10">
    <property type="entry name" value="DD-peptidase/beta-lactamase superfamily"/>
    <property type="match status" value="1"/>
</dbReference>
<proteinExistence type="predicted"/>
<evidence type="ECO:0000256" key="1">
    <source>
        <dbReference type="SAM" id="SignalP"/>
    </source>
</evidence>
<dbReference type="OrthoDB" id="9797709at2"/>
<accession>A0A517XNK4</accession>
<dbReference type="PANTHER" id="PTHR46825">
    <property type="entry name" value="D-ALANYL-D-ALANINE-CARBOXYPEPTIDASE/ENDOPEPTIDASE AMPH"/>
    <property type="match status" value="1"/>
</dbReference>
<dbReference type="InterPro" id="IPR001466">
    <property type="entry name" value="Beta-lactam-related"/>
</dbReference>